<accession>A0A1M6M923</accession>
<keyword evidence="7 8" id="KW-0472">Membrane</keyword>
<evidence type="ECO:0000256" key="5">
    <source>
        <dbReference type="ARBA" id="ARBA00022692"/>
    </source>
</evidence>
<dbReference type="Proteomes" id="UP000184386">
    <property type="component" value="Unassembled WGS sequence"/>
</dbReference>
<gene>
    <name evidence="10" type="ORF">SAMN02745136_00902</name>
</gene>
<dbReference type="Gene3D" id="1.10.3720.10">
    <property type="entry name" value="MetI-like"/>
    <property type="match status" value="1"/>
</dbReference>
<evidence type="ECO:0000313" key="11">
    <source>
        <dbReference type="Proteomes" id="UP000184386"/>
    </source>
</evidence>
<dbReference type="CDD" id="cd06261">
    <property type="entry name" value="TM_PBP2"/>
    <property type="match status" value="1"/>
</dbReference>
<evidence type="ECO:0000256" key="8">
    <source>
        <dbReference type="RuleBase" id="RU363032"/>
    </source>
</evidence>
<sequence>MKGKKKASGKVLSGIYTLLVYAFLYLPIGVVILFSFNTSKRNIVMEGFTLEWYGKLFENEPLLRAYGNTLIVGLCSTLIATIIGTLASYGMSKFKFRGKSIIDTLLYIPVVIPEIVLGISLLAIFNLSRIPMGLISLVIAHATFCIPFVVFTVNARFAGFDKSVEEAAMDLGAGRIKTFFTVTLPIILPGVISGAFLSFTLSIDDIIISFFTTGPGSNTYPLKVMELTKTGITPDVYALSTIVLIVTVTLVIAAQRDTKNSKHKKNKATTL</sequence>
<feature type="domain" description="ABC transmembrane type-1" evidence="9">
    <location>
        <begin position="66"/>
        <end position="254"/>
    </location>
</feature>
<protein>
    <submittedName>
        <fullName evidence="10">Spermidine/putrescine transport system permease protein</fullName>
    </submittedName>
</protein>
<feature type="transmembrane region" description="Helical" evidence="8">
    <location>
        <begin position="12"/>
        <end position="36"/>
    </location>
</feature>
<dbReference type="PROSITE" id="PS50928">
    <property type="entry name" value="ABC_TM1"/>
    <property type="match status" value="1"/>
</dbReference>
<dbReference type="InterPro" id="IPR051789">
    <property type="entry name" value="Bact_Polyamine_Transport"/>
</dbReference>
<keyword evidence="6 8" id="KW-1133">Transmembrane helix</keyword>
<evidence type="ECO:0000259" key="9">
    <source>
        <dbReference type="PROSITE" id="PS50928"/>
    </source>
</evidence>
<evidence type="ECO:0000256" key="1">
    <source>
        <dbReference type="ARBA" id="ARBA00004651"/>
    </source>
</evidence>
<reference evidence="10 11" key="1">
    <citation type="submission" date="2016-11" db="EMBL/GenBank/DDBJ databases">
        <authorList>
            <person name="Jaros S."/>
            <person name="Januszkiewicz K."/>
            <person name="Wedrychowicz H."/>
        </authorList>
    </citation>
    <scope>NUCLEOTIDE SEQUENCE [LARGE SCALE GENOMIC DNA]</scope>
    <source>
        <strain evidence="10 11">DSM 15929</strain>
    </source>
</reference>
<evidence type="ECO:0000256" key="2">
    <source>
        <dbReference type="ARBA" id="ARBA00007069"/>
    </source>
</evidence>
<evidence type="ECO:0000256" key="6">
    <source>
        <dbReference type="ARBA" id="ARBA00022989"/>
    </source>
</evidence>
<name>A0A1M6M923_9FIRM</name>
<keyword evidence="11" id="KW-1185">Reference proteome</keyword>
<dbReference type="PANTHER" id="PTHR43848">
    <property type="entry name" value="PUTRESCINE TRANSPORT SYSTEM PERMEASE PROTEIN POTI"/>
    <property type="match status" value="1"/>
</dbReference>
<evidence type="ECO:0000313" key="10">
    <source>
        <dbReference type="EMBL" id="SHJ79924.1"/>
    </source>
</evidence>
<dbReference type="STRING" id="1121322.SAMN02745136_00902"/>
<feature type="transmembrane region" description="Helical" evidence="8">
    <location>
        <begin position="104"/>
        <end position="127"/>
    </location>
</feature>
<dbReference type="InterPro" id="IPR000515">
    <property type="entry name" value="MetI-like"/>
</dbReference>
<dbReference type="RefSeq" id="WP_073273348.1">
    <property type="nucleotide sequence ID" value="NZ_FRAC01000007.1"/>
</dbReference>
<comment type="similarity">
    <text evidence="2">Belongs to the binding-protein-dependent transport system permease family. CysTW subfamily.</text>
</comment>
<dbReference type="Pfam" id="PF00528">
    <property type="entry name" value="BPD_transp_1"/>
    <property type="match status" value="1"/>
</dbReference>
<dbReference type="OrthoDB" id="9782004at2"/>
<keyword evidence="3 8" id="KW-0813">Transport</keyword>
<feature type="transmembrane region" description="Helical" evidence="8">
    <location>
        <begin position="70"/>
        <end position="92"/>
    </location>
</feature>
<feature type="transmembrane region" description="Helical" evidence="8">
    <location>
        <begin position="236"/>
        <end position="254"/>
    </location>
</feature>
<comment type="subcellular location">
    <subcellularLocation>
        <location evidence="1 8">Cell membrane</location>
        <topology evidence="1 8">Multi-pass membrane protein</topology>
    </subcellularLocation>
</comment>
<keyword evidence="5 8" id="KW-0812">Transmembrane</keyword>
<proteinExistence type="inferred from homology"/>
<keyword evidence="4" id="KW-1003">Cell membrane</keyword>
<dbReference type="GO" id="GO:0005886">
    <property type="term" value="C:plasma membrane"/>
    <property type="evidence" value="ECO:0007669"/>
    <property type="project" value="UniProtKB-SubCell"/>
</dbReference>
<feature type="transmembrane region" description="Helical" evidence="8">
    <location>
        <begin position="178"/>
        <end position="201"/>
    </location>
</feature>
<evidence type="ECO:0000256" key="3">
    <source>
        <dbReference type="ARBA" id="ARBA00022448"/>
    </source>
</evidence>
<feature type="transmembrane region" description="Helical" evidence="8">
    <location>
        <begin position="133"/>
        <end position="157"/>
    </location>
</feature>
<dbReference type="AlphaFoldDB" id="A0A1M6M923"/>
<dbReference type="GO" id="GO:0055085">
    <property type="term" value="P:transmembrane transport"/>
    <property type="evidence" value="ECO:0007669"/>
    <property type="project" value="InterPro"/>
</dbReference>
<dbReference type="SUPFAM" id="SSF161098">
    <property type="entry name" value="MetI-like"/>
    <property type="match status" value="1"/>
</dbReference>
<evidence type="ECO:0000256" key="7">
    <source>
        <dbReference type="ARBA" id="ARBA00023136"/>
    </source>
</evidence>
<evidence type="ECO:0000256" key="4">
    <source>
        <dbReference type="ARBA" id="ARBA00022475"/>
    </source>
</evidence>
<dbReference type="PANTHER" id="PTHR43848:SF2">
    <property type="entry name" value="PUTRESCINE TRANSPORT SYSTEM PERMEASE PROTEIN POTI"/>
    <property type="match status" value="1"/>
</dbReference>
<organism evidence="10 11">
    <name type="scientific">Anaerocolumna jejuensis DSM 15929</name>
    <dbReference type="NCBI Taxonomy" id="1121322"/>
    <lineage>
        <taxon>Bacteria</taxon>
        <taxon>Bacillati</taxon>
        <taxon>Bacillota</taxon>
        <taxon>Clostridia</taxon>
        <taxon>Lachnospirales</taxon>
        <taxon>Lachnospiraceae</taxon>
        <taxon>Anaerocolumna</taxon>
    </lineage>
</organism>
<dbReference type="EMBL" id="FRAC01000007">
    <property type="protein sequence ID" value="SHJ79924.1"/>
    <property type="molecule type" value="Genomic_DNA"/>
</dbReference>
<dbReference type="InterPro" id="IPR035906">
    <property type="entry name" value="MetI-like_sf"/>
</dbReference>